<reference evidence="6 7" key="1">
    <citation type="submission" date="2009-06" db="EMBL/GenBank/DDBJ databases">
        <title>The Genome Sequence of Loxodonta africana (African elephant).</title>
        <authorList>
            <person name="Di Palma F."/>
            <person name="Heiman D."/>
            <person name="Young S."/>
            <person name="Johnson J."/>
            <person name="Lander E.S."/>
            <person name="Lindblad-Toh K."/>
        </authorList>
    </citation>
    <scope>NUCLEOTIDE SEQUENCE [LARGE SCALE GENOMIC DNA]</scope>
    <source>
        <strain evidence="6 7">Isolate ISIS603380</strain>
    </source>
</reference>
<dbReference type="HOGENOM" id="CLU_1393064_0_0_1"/>
<evidence type="ECO:0000256" key="4">
    <source>
        <dbReference type="SAM" id="MobiDB-lite"/>
    </source>
</evidence>
<dbReference type="STRING" id="9785.ENSLAFP00000029464"/>
<keyword evidence="7" id="KW-1185">Reference proteome</keyword>
<reference evidence="6" key="2">
    <citation type="submission" date="2025-08" db="UniProtKB">
        <authorList>
            <consortium name="Ensembl"/>
        </authorList>
    </citation>
    <scope>IDENTIFICATION</scope>
    <source>
        <strain evidence="6">Isolate ISIS603380</strain>
    </source>
</reference>
<evidence type="ECO:0000256" key="2">
    <source>
        <dbReference type="ARBA" id="ARBA00022980"/>
    </source>
</evidence>
<dbReference type="GeneTree" id="ENSGT00390000006922"/>
<name>G3UNQ5_LOXAF</name>
<dbReference type="InterPro" id="IPR000911">
    <property type="entry name" value="Ribosomal_uL11"/>
</dbReference>
<accession>G3UNQ5</accession>
<feature type="region of interest" description="Disordered" evidence="4">
    <location>
        <begin position="1"/>
        <end position="40"/>
    </location>
</feature>
<dbReference type="PANTHER" id="PTHR11661">
    <property type="entry name" value="60S RIBOSOMAL PROTEIN L12"/>
    <property type="match status" value="1"/>
</dbReference>
<dbReference type="FunFam" id="3.30.1550.10:FF:000002">
    <property type="entry name" value="60S ribosomal protein L12"/>
    <property type="match status" value="1"/>
</dbReference>
<evidence type="ECO:0000259" key="5">
    <source>
        <dbReference type="Pfam" id="PF03946"/>
    </source>
</evidence>
<dbReference type="GO" id="GO:0003735">
    <property type="term" value="F:structural constituent of ribosome"/>
    <property type="evidence" value="ECO:0007669"/>
    <property type="project" value="InterPro"/>
</dbReference>
<dbReference type="eggNOG" id="KOG0886">
    <property type="taxonomic scope" value="Eukaryota"/>
</dbReference>
<proteinExistence type="inferred from homology"/>
<organism evidence="6 7">
    <name type="scientific">Loxodonta africana</name>
    <name type="common">African elephant</name>
    <dbReference type="NCBI Taxonomy" id="9785"/>
    <lineage>
        <taxon>Eukaryota</taxon>
        <taxon>Metazoa</taxon>
        <taxon>Chordata</taxon>
        <taxon>Craniata</taxon>
        <taxon>Vertebrata</taxon>
        <taxon>Euteleostomi</taxon>
        <taxon>Mammalia</taxon>
        <taxon>Eutheria</taxon>
        <taxon>Afrotheria</taxon>
        <taxon>Proboscidea</taxon>
        <taxon>Elephantidae</taxon>
        <taxon>Loxodonta</taxon>
    </lineage>
</organism>
<evidence type="ECO:0000256" key="3">
    <source>
        <dbReference type="ARBA" id="ARBA00023274"/>
    </source>
</evidence>
<dbReference type="SUPFAM" id="SSF54747">
    <property type="entry name" value="Ribosomal L11/L12e N-terminal domain"/>
    <property type="match status" value="1"/>
</dbReference>
<keyword evidence="2" id="KW-0689">Ribosomal protein</keyword>
<evidence type="ECO:0000256" key="1">
    <source>
        <dbReference type="ARBA" id="ARBA00010537"/>
    </source>
</evidence>
<comment type="similarity">
    <text evidence="1">Belongs to the universal ribosomal protein uL11 family.</text>
</comment>
<dbReference type="GO" id="GO:0006412">
    <property type="term" value="P:translation"/>
    <property type="evidence" value="ECO:0007669"/>
    <property type="project" value="InterPro"/>
</dbReference>
<dbReference type="GO" id="GO:0022625">
    <property type="term" value="C:cytosolic large ribosomal subunit"/>
    <property type="evidence" value="ECO:0007669"/>
    <property type="project" value="TreeGrafter"/>
</dbReference>
<sequence length="196" mass="21001">EEASVQLSSVVPHLGSSDTRRLRHAAEVRPQRDQSRWPPPRLPFPCGSLRPWPSGGLLGASLPHTCKWGGGPDDLWLPSRSRCSAPGKMQGEGSGGGCLCRSTNPFFLPVYLRCTGGEVGATSALAPKIGPLGLSPKKVGDDIAKATGDWKGLRITVKLTIQNRQAQIEVVPSASALIIKALKEPPRDRKKQKNSE</sequence>
<dbReference type="InterPro" id="IPR036796">
    <property type="entry name" value="Ribosomal_uL11_N_sf"/>
</dbReference>
<dbReference type="Gene3D" id="3.30.1550.10">
    <property type="entry name" value="Ribosomal protein L11/L12, N-terminal domain"/>
    <property type="match status" value="1"/>
</dbReference>
<dbReference type="PANTHER" id="PTHR11661:SF2">
    <property type="entry name" value="LARGE RIBOSOMAL SUBUNIT PROTEIN UL11"/>
    <property type="match status" value="1"/>
</dbReference>
<dbReference type="Pfam" id="PF03946">
    <property type="entry name" value="Ribosomal_L11_N"/>
    <property type="match status" value="1"/>
</dbReference>
<dbReference type="InParanoid" id="G3UNQ5"/>
<dbReference type="Proteomes" id="UP000007646">
    <property type="component" value="Unassembled WGS sequence"/>
</dbReference>
<dbReference type="AlphaFoldDB" id="G3UNQ5"/>
<dbReference type="GO" id="GO:0070180">
    <property type="term" value="F:large ribosomal subunit rRNA binding"/>
    <property type="evidence" value="ECO:0007669"/>
    <property type="project" value="TreeGrafter"/>
</dbReference>
<reference evidence="6" key="3">
    <citation type="submission" date="2025-09" db="UniProtKB">
        <authorList>
            <consortium name="Ensembl"/>
        </authorList>
    </citation>
    <scope>IDENTIFICATION</scope>
    <source>
        <strain evidence="6">Isolate ISIS603380</strain>
    </source>
</reference>
<dbReference type="SMART" id="SM00649">
    <property type="entry name" value="RL11"/>
    <property type="match status" value="1"/>
</dbReference>
<keyword evidence="3" id="KW-0687">Ribonucleoprotein</keyword>
<evidence type="ECO:0000313" key="7">
    <source>
        <dbReference type="Proteomes" id="UP000007646"/>
    </source>
</evidence>
<evidence type="ECO:0000313" key="6">
    <source>
        <dbReference type="Ensembl" id="ENSLAFP00000029464.1"/>
    </source>
</evidence>
<protein>
    <recommendedName>
        <fullName evidence="5">Large ribosomal subunit protein uL11 N-terminal domain-containing protein</fullName>
    </recommendedName>
</protein>
<feature type="compositionally biased region" description="Basic and acidic residues" evidence="4">
    <location>
        <begin position="18"/>
        <end position="35"/>
    </location>
</feature>
<dbReference type="Ensembl" id="ENSLAFT00000028357.1">
    <property type="protein sequence ID" value="ENSLAFP00000029464.1"/>
    <property type="gene ID" value="ENSLAFG00000017669.3"/>
</dbReference>
<feature type="domain" description="Large ribosomal subunit protein uL11 N-terminal" evidence="5">
    <location>
        <begin position="110"/>
        <end position="166"/>
    </location>
</feature>
<dbReference type="InterPro" id="IPR020784">
    <property type="entry name" value="Ribosomal_uL11_N"/>
</dbReference>